<comment type="caution">
    <text evidence="1">The sequence shown here is derived from an EMBL/GenBank/DDBJ whole genome shotgun (WGS) entry which is preliminary data.</text>
</comment>
<proteinExistence type="predicted"/>
<evidence type="ECO:0000313" key="1">
    <source>
        <dbReference type="EMBL" id="MRX47469.1"/>
    </source>
</evidence>
<dbReference type="AlphaFoldDB" id="A0A7K0FNB0"/>
<protein>
    <submittedName>
        <fullName evidence="1">Uncharacterized protein</fullName>
    </submittedName>
</protein>
<dbReference type="EMBL" id="WKJI01000002">
    <property type="protein sequence ID" value="MRX47469.1"/>
    <property type="molecule type" value="Genomic_DNA"/>
</dbReference>
<gene>
    <name evidence="1" type="ORF">GJJ64_09735</name>
</gene>
<accession>A0A7K0FNB0</accession>
<reference evidence="1 2" key="1">
    <citation type="submission" date="2019-11" db="EMBL/GenBank/DDBJ databases">
        <authorList>
            <person name="Cheng Q."/>
            <person name="Yang Z."/>
        </authorList>
    </citation>
    <scope>NUCLEOTIDE SEQUENCE [LARGE SCALE GENOMIC DNA]</scope>
    <source>
        <strain evidence="1 2">HX-22-1</strain>
    </source>
</reference>
<organism evidence="1 2">
    <name type="scientific">Pedobacter puniceum</name>
    <dbReference type="NCBI Taxonomy" id="2666136"/>
    <lineage>
        <taxon>Bacteria</taxon>
        <taxon>Pseudomonadati</taxon>
        <taxon>Bacteroidota</taxon>
        <taxon>Sphingobacteriia</taxon>
        <taxon>Sphingobacteriales</taxon>
        <taxon>Sphingobacteriaceae</taxon>
        <taxon>Pedobacter</taxon>
    </lineage>
</organism>
<name>A0A7K0FNB0_9SPHI</name>
<dbReference type="Proteomes" id="UP000462931">
    <property type="component" value="Unassembled WGS sequence"/>
</dbReference>
<sequence>MFKKREVAILKSQGSKLLSFNMKLFLFFLALLISLQLKKTSANDKYDAAFPHLNIISSGSCVKQYHHHLPSESFPKPYQEEASDDNEPLEYDDDSLILNWNITAGSSLQICSSVKRLLTQLLQSYQNQPQVALFILHHSWKSYLIA</sequence>
<dbReference type="RefSeq" id="WP_154287601.1">
    <property type="nucleotide sequence ID" value="NZ_WKJI01000002.1"/>
</dbReference>
<keyword evidence="2" id="KW-1185">Reference proteome</keyword>
<evidence type="ECO:0000313" key="2">
    <source>
        <dbReference type="Proteomes" id="UP000462931"/>
    </source>
</evidence>